<sequence>MEGEGLAQVSAALDVVYNASSSNQARSEAKTVKYKQDAPYWGWQLAHPSHGNNAVVRHFGLLLLQHSIQYNFINYDNNQKLAIKNWIVDLGTSVQPSDPHYLKEKIAILWVAVAKRIWGLELDRAAAATNSSSKSPVANKSSLFNGSNNNNNKHSEELDDDDSNSGNFDSDGWINMDELLVRMWESNPTTRELSLGVWRTLFEDLYILDDPVADKRASSLSAQCIEVVTAEPILNVMYEVPLKSLRKLRFGTEGWLNRWSSVLQECIERGFSDPEVAKFSLKLLQTLRTCLYWIFPLAIREANLLQRLSIALSCDNVDIKILAADCLHVLFTRTFSNDADFQAIIGAVFLPDGMRTLAQVYTSISIDIDHFDDKLYILSKKMVEMIVGLGEYLNLSKNRLPAETDLGQYLSLVLETTRHHSLVISGMSLQFWCSVLRVEKLNGKEQIEKLLPQLLELAAERCIKFEDVSEEHVSRQFLNMDFDTAPDTQVFLGNYRRFMEDIVRLIVCRLPADSMAYLENRMDLFFSSELGWQSLNSPKLEYAGNPAYFLAYSQFILVEAALRGVSRWKIWYNEPDKPQVLQKLSIIIERWCERLIAMSLHDPLLLRKHVQTLVQFAPLLRDVTQLMFRVLEKVLTACTFDYPPDATDDEREVIRDLRTSCGTELNRLAYMMPESLMQIYDDLERVIGETFASNKLSDHEAVAFKSFLLVVSQRSNINNKPEKFAKIVDPVLQSWTDEGTMKGLMDLPWFMERVGIVAIADYFRSRGVTADTDLLKAEMDQVGKDLKSELKSKWSALFPIRATRIFIQYTIEKLDHNSQEYKDLLALWKPRIQPILPHILQLVAQIEAYHNPANWTSLPAEVQSFVKYSCMERFWQVGVSTQTRDQFVDENVRAMHTLRDFADSVGHIIRYTREYAFLTLGSISQLEETMYEIPGMATNLWMALAGDSAGITSHSWRHMISLVLRNVIKNCPVYLMPSFLKEFLPPLLSKLDQVLLEKWEKVMQNGTVLVGDEDDASLSEEMMEEHLLRQLTAIVARLLIDLVGQLGGKAQPESSDPNNPQEVIRKTVLNNKEILAPFLTICTHIMSFRDNRCSFNSCLIMRNILSDILLKDPEVDNFICENVIKTCLDILNDKYFSEVHNEVGYVLTTVYTILRTRYQRPVQILLDQLPNVSGQTVSEFEIRLSSPKSLRQQRGEFLEFLAMARKSDSGDSYDMAKRESQQRKAEKQNEKKKLLTKKKTEDFIEAEEMEASMVNLFDEGYQ</sequence>
<dbReference type="InterPro" id="IPR016024">
    <property type="entry name" value="ARM-type_fold"/>
</dbReference>
<dbReference type="GO" id="GO:0005634">
    <property type="term" value="C:nucleus"/>
    <property type="evidence" value="ECO:0007669"/>
    <property type="project" value="TreeGrafter"/>
</dbReference>
<evidence type="ECO:0000313" key="3">
    <source>
        <dbReference type="EMBL" id="CDO53607.1"/>
    </source>
</evidence>
<dbReference type="InterPro" id="IPR045065">
    <property type="entry name" value="XPO1/5"/>
</dbReference>
<organism evidence="3 4">
    <name type="scientific">Geotrichum candidum</name>
    <name type="common">Oospora lactis</name>
    <name type="synonym">Dipodascus geotrichum</name>
    <dbReference type="NCBI Taxonomy" id="1173061"/>
    <lineage>
        <taxon>Eukaryota</taxon>
        <taxon>Fungi</taxon>
        <taxon>Dikarya</taxon>
        <taxon>Ascomycota</taxon>
        <taxon>Saccharomycotina</taxon>
        <taxon>Dipodascomycetes</taxon>
        <taxon>Dipodascales</taxon>
        <taxon>Dipodascaceae</taxon>
        <taxon>Geotrichum</taxon>
    </lineage>
</organism>
<dbReference type="GO" id="GO:0006611">
    <property type="term" value="P:protein export from nucleus"/>
    <property type="evidence" value="ECO:0007669"/>
    <property type="project" value="InterPro"/>
</dbReference>
<comment type="caution">
    <text evidence="3">The sequence shown here is derived from an EMBL/GenBank/DDBJ whole genome shotgun (WGS) entry which is preliminary data.</text>
</comment>
<accession>A0A0J9X8W0</accession>
<dbReference type="GO" id="GO:0005737">
    <property type="term" value="C:cytoplasm"/>
    <property type="evidence" value="ECO:0007669"/>
    <property type="project" value="TreeGrafter"/>
</dbReference>
<dbReference type="InterPro" id="IPR045478">
    <property type="entry name" value="Exportin-5_C"/>
</dbReference>
<name>A0A0J9X8W0_GEOCN</name>
<dbReference type="GO" id="GO:0005049">
    <property type="term" value="F:nuclear export signal receptor activity"/>
    <property type="evidence" value="ECO:0007669"/>
    <property type="project" value="InterPro"/>
</dbReference>
<dbReference type="EMBL" id="CCBN010000005">
    <property type="protein sequence ID" value="CDO53607.1"/>
    <property type="molecule type" value="Genomic_DNA"/>
</dbReference>
<feature type="region of interest" description="Disordered" evidence="1">
    <location>
        <begin position="131"/>
        <end position="166"/>
    </location>
</feature>
<dbReference type="GO" id="GO:0003723">
    <property type="term" value="F:RNA binding"/>
    <property type="evidence" value="ECO:0007669"/>
    <property type="project" value="TreeGrafter"/>
</dbReference>
<feature type="domain" description="Exportin-5 C-terminal" evidence="2">
    <location>
        <begin position="375"/>
        <end position="1204"/>
    </location>
</feature>
<reference evidence="3" key="1">
    <citation type="submission" date="2014-03" db="EMBL/GenBank/DDBJ databases">
        <authorList>
            <person name="Casaregola S."/>
        </authorList>
    </citation>
    <scope>NUCLEOTIDE SEQUENCE [LARGE SCALE GENOMIC DNA]</scope>
    <source>
        <strain evidence="3">CLIB 918</strain>
    </source>
</reference>
<dbReference type="InterPro" id="IPR011989">
    <property type="entry name" value="ARM-like"/>
</dbReference>
<dbReference type="STRING" id="1173061.A0A0J9X8W0"/>
<dbReference type="SUPFAM" id="SSF48371">
    <property type="entry name" value="ARM repeat"/>
    <property type="match status" value="1"/>
</dbReference>
<dbReference type="Pfam" id="PF19273">
    <property type="entry name" value="Exportin-5"/>
    <property type="match status" value="1"/>
</dbReference>
<keyword evidence="4" id="KW-1185">Reference proteome</keyword>
<dbReference type="GO" id="GO:0042565">
    <property type="term" value="C:RNA nuclear export complex"/>
    <property type="evidence" value="ECO:0007669"/>
    <property type="project" value="TreeGrafter"/>
</dbReference>
<dbReference type="Proteomes" id="UP000242525">
    <property type="component" value="Unassembled WGS sequence"/>
</dbReference>
<evidence type="ECO:0000313" key="4">
    <source>
        <dbReference type="Proteomes" id="UP000242525"/>
    </source>
</evidence>
<evidence type="ECO:0000256" key="1">
    <source>
        <dbReference type="SAM" id="MobiDB-lite"/>
    </source>
</evidence>
<dbReference type="PANTHER" id="PTHR11223">
    <property type="entry name" value="EXPORTIN 1/5"/>
    <property type="match status" value="1"/>
</dbReference>
<dbReference type="Gene3D" id="1.25.10.10">
    <property type="entry name" value="Leucine-rich Repeat Variant"/>
    <property type="match status" value="2"/>
</dbReference>
<feature type="compositionally biased region" description="Low complexity" evidence="1">
    <location>
        <begin position="131"/>
        <end position="152"/>
    </location>
</feature>
<dbReference type="OrthoDB" id="2215036at2759"/>
<dbReference type="GO" id="GO:0006405">
    <property type="term" value="P:RNA export from nucleus"/>
    <property type="evidence" value="ECO:0007669"/>
    <property type="project" value="TreeGrafter"/>
</dbReference>
<gene>
    <name evidence="3" type="ORF">BN980_GECA05s04355g</name>
</gene>
<feature type="region of interest" description="Disordered" evidence="1">
    <location>
        <begin position="1210"/>
        <end position="1233"/>
    </location>
</feature>
<dbReference type="AlphaFoldDB" id="A0A0J9X8W0"/>
<evidence type="ECO:0000259" key="2">
    <source>
        <dbReference type="Pfam" id="PF19273"/>
    </source>
</evidence>
<protein>
    <submittedName>
        <fullName evidence="3">Similar to Saccharomyces cerevisiae YDR335W MSN5 Karyopherin involved in nuclear import and export of proteins</fullName>
    </submittedName>
</protein>
<proteinExistence type="predicted"/>
<dbReference type="PANTHER" id="PTHR11223:SF3">
    <property type="entry name" value="EXPORTIN-5"/>
    <property type="match status" value="1"/>
</dbReference>